<protein>
    <submittedName>
        <fullName evidence="1">Uncharacterized protein</fullName>
    </submittedName>
</protein>
<sequence length="160" mass="17449">MGERGDSSFSVTFGAQTLGSAPTTSSLPSAAPDSLTSVDLHTKSSLAFLLDALNFPFDEDSSDKHTFLLITLHYPTSSPLSAEIEFLCLFNISAVFQTPSCHFLVVTVTLHKTAILLRSNLHIPPKLYKYLVLTHHLKPTPIVILSNNSDPTTTLDISMF</sequence>
<comment type="caution">
    <text evidence="1">The sequence shown here is derived from an EMBL/GenBank/DDBJ whole genome shotgun (WGS) entry which is preliminary data.</text>
</comment>
<keyword evidence="2" id="KW-1185">Reference proteome</keyword>
<accession>A0ABQ9XS65</accession>
<gene>
    <name evidence="1" type="ORF">BLNAU_10799</name>
</gene>
<dbReference type="EMBL" id="JARBJD010000080">
    <property type="protein sequence ID" value="KAK2954300.1"/>
    <property type="molecule type" value="Genomic_DNA"/>
</dbReference>
<proteinExistence type="predicted"/>
<name>A0ABQ9XS65_9EUKA</name>
<reference evidence="1 2" key="1">
    <citation type="journal article" date="2022" name="bioRxiv">
        <title>Genomics of Preaxostyla Flagellates Illuminates Evolutionary Transitions and the Path Towards Mitochondrial Loss.</title>
        <authorList>
            <person name="Novak L.V.F."/>
            <person name="Treitli S.C."/>
            <person name="Pyrih J."/>
            <person name="Halakuc P."/>
            <person name="Pipaliya S.V."/>
            <person name="Vacek V."/>
            <person name="Brzon O."/>
            <person name="Soukal P."/>
            <person name="Eme L."/>
            <person name="Dacks J.B."/>
            <person name="Karnkowska A."/>
            <person name="Elias M."/>
            <person name="Hampl V."/>
        </authorList>
    </citation>
    <scope>NUCLEOTIDE SEQUENCE [LARGE SCALE GENOMIC DNA]</scope>
    <source>
        <strain evidence="1">NAU3</strain>
        <tissue evidence="1">Gut</tissue>
    </source>
</reference>
<evidence type="ECO:0000313" key="2">
    <source>
        <dbReference type="Proteomes" id="UP001281761"/>
    </source>
</evidence>
<organism evidence="1 2">
    <name type="scientific">Blattamonas nauphoetae</name>
    <dbReference type="NCBI Taxonomy" id="2049346"/>
    <lineage>
        <taxon>Eukaryota</taxon>
        <taxon>Metamonada</taxon>
        <taxon>Preaxostyla</taxon>
        <taxon>Oxymonadida</taxon>
        <taxon>Blattamonas</taxon>
    </lineage>
</organism>
<evidence type="ECO:0000313" key="1">
    <source>
        <dbReference type="EMBL" id="KAK2954300.1"/>
    </source>
</evidence>
<dbReference type="Proteomes" id="UP001281761">
    <property type="component" value="Unassembled WGS sequence"/>
</dbReference>